<evidence type="ECO:0000313" key="3">
    <source>
        <dbReference type="Proteomes" id="UP000323732"/>
    </source>
</evidence>
<comment type="caution">
    <text evidence="2">The sequence shown here is derived from an EMBL/GenBank/DDBJ whole genome shotgun (WGS) entry which is preliminary data.</text>
</comment>
<evidence type="ECO:0000256" key="1">
    <source>
        <dbReference type="SAM" id="SignalP"/>
    </source>
</evidence>
<organism evidence="2 3">
    <name type="scientific">Bacillus infantis</name>
    <dbReference type="NCBI Taxonomy" id="324767"/>
    <lineage>
        <taxon>Bacteria</taxon>
        <taxon>Bacillati</taxon>
        <taxon>Bacillota</taxon>
        <taxon>Bacilli</taxon>
        <taxon>Bacillales</taxon>
        <taxon>Bacillaceae</taxon>
        <taxon>Bacillus</taxon>
    </lineage>
</organism>
<feature type="chain" id="PRO_5023103557" description="DUF3221 domain-containing protein" evidence="1">
    <location>
        <begin position="26"/>
        <end position="143"/>
    </location>
</feature>
<protein>
    <recommendedName>
        <fullName evidence="4">DUF3221 domain-containing protein</fullName>
    </recommendedName>
</protein>
<dbReference type="Proteomes" id="UP000323732">
    <property type="component" value="Unassembled WGS sequence"/>
</dbReference>
<proteinExistence type="predicted"/>
<name>A0A5D4SA94_9BACI</name>
<sequence>MKKLGVLCLLSLLIAAGTIANEASAATKVMWGKTELKRGQIGKVTILSDTKLVKIENRSISVIRTLKKGEEYRVYNYKNEHNGLYGVGGGSFVQKTIEVKYETPSKKKLALLDRMSVPVYNAFDGDEVPVAGTKVSEEGLMDQ</sequence>
<reference evidence="2 3" key="1">
    <citation type="submission" date="2019-08" db="EMBL/GenBank/DDBJ databases">
        <title>Bacillus genomes from the desert of Cuatro Cienegas, Coahuila.</title>
        <authorList>
            <person name="Olmedo-Alvarez G."/>
        </authorList>
    </citation>
    <scope>NUCLEOTIDE SEQUENCE [LARGE SCALE GENOMIC DNA]</scope>
    <source>
        <strain evidence="2 3">CH37_1T</strain>
    </source>
</reference>
<accession>A0A5D4SA94</accession>
<dbReference type="RefSeq" id="WP_148950714.1">
    <property type="nucleotide sequence ID" value="NZ_VTES01000006.1"/>
</dbReference>
<keyword evidence="1" id="KW-0732">Signal</keyword>
<dbReference type="EMBL" id="VTES01000006">
    <property type="protein sequence ID" value="TYS60567.1"/>
    <property type="molecule type" value="Genomic_DNA"/>
</dbReference>
<evidence type="ECO:0008006" key="4">
    <source>
        <dbReference type="Google" id="ProtNLM"/>
    </source>
</evidence>
<dbReference type="AlphaFoldDB" id="A0A5D4SA94"/>
<feature type="signal peptide" evidence="1">
    <location>
        <begin position="1"/>
        <end position="25"/>
    </location>
</feature>
<gene>
    <name evidence="2" type="ORF">FZD47_20365</name>
</gene>
<evidence type="ECO:0000313" key="2">
    <source>
        <dbReference type="EMBL" id="TYS60567.1"/>
    </source>
</evidence>